<feature type="compositionally biased region" description="Acidic residues" evidence="7">
    <location>
        <begin position="500"/>
        <end position="510"/>
    </location>
</feature>
<feature type="compositionally biased region" description="Low complexity" evidence="7">
    <location>
        <begin position="1085"/>
        <end position="1094"/>
    </location>
</feature>
<evidence type="ECO:0000256" key="3">
    <source>
        <dbReference type="ARBA" id="ARBA00022771"/>
    </source>
</evidence>
<dbReference type="Proteomes" id="UP000747399">
    <property type="component" value="Unassembled WGS sequence"/>
</dbReference>
<dbReference type="GO" id="GO:0000981">
    <property type="term" value="F:DNA-binding transcription factor activity, RNA polymerase II-specific"/>
    <property type="evidence" value="ECO:0007669"/>
    <property type="project" value="TreeGrafter"/>
</dbReference>
<dbReference type="GO" id="GO:0000978">
    <property type="term" value="F:RNA polymerase II cis-regulatory region sequence-specific DNA binding"/>
    <property type="evidence" value="ECO:0007669"/>
    <property type="project" value="TreeGrafter"/>
</dbReference>
<evidence type="ECO:0000256" key="4">
    <source>
        <dbReference type="ARBA" id="ARBA00022833"/>
    </source>
</evidence>
<evidence type="ECO:0000256" key="6">
    <source>
        <dbReference type="PROSITE-ProRule" id="PRU00094"/>
    </source>
</evidence>
<dbReference type="PANTHER" id="PTHR10071">
    <property type="entry name" value="TRANSCRIPTION FACTOR GATA FAMILY MEMBER"/>
    <property type="match status" value="1"/>
</dbReference>
<feature type="region of interest" description="Disordered" evidence="7">
    <location>
        <begin position="201"/>
        <end position="251"/>
    </location>
</feature>
<feature type="compositionally biased region" description="Low complexity" evidence="7">
    <location>
        <begin position="1516"/>
        <end position="1527"/>
    </location>
</feature>
<feature type="compositionally biased region" description="Low complexity" evidence="7">
    <location>
        <begin position="1064"/>
        <end position="1078"/>
    </location>
</feature>
<feature type="region of interest" description="Disordered" evidence="7">
    <location>
        <begin position="1206"/>
        <end position="1265"/>
    </location>
</feature>
<feature type="compositionally biased region" description="Polar residues" evidence="7">
    <location>
        <begin position="634"/>
        <end position="653"/>
    </location>
</feature>
<dbReference type="SUPFAM" id="SSF57716">
    <property type="entry name" value="Glucocorticoid receptor-like (DNA-binding domain)"/>
    <property type="match status" value="2"/>
</dbReference>
<dbReference type="SMART" id="SM00401">
    <property type="entry name" value="ZnF_GATA"/>
    <property type="match status" value="2"/>
</dbReference>
<feature type="region of interest" description="Disordered" evidence="7">
    <location>
        <begin position="288"/>
        <end position="342"/>
    </location>
</feature>
<feature type="compositionally biased region" description="Basic and acidic residues" evidence="7">
    <location>
        <begin position="1244"/>
        <end position="1254"/>
    </location>
</feature>
<evidence type="ECO:0000256" key="2">
    <source>
        <dbReference type="ARBA" id="ARBA00022723"/>
    </source>
</evidence>
<feature type="region of interest" description="Disordered" evidence="7">
    <location>
        <begin position="452"/>
        <end position="541"/>
    </location>
</feature>
<dbReference type="PROSITE" id="PS50114">
    <property type="entry name" value="GATA_ZN_FINGER_2"/>
    <property type="match status" value="2"/>
</dbReference>
<dbReference type="GO" id="GO:0008270">
    <property type="term" value="F:zinc ion binding"/>
    <property type="evidence" value="ECO:0007669"/>
    <property type="project" value="UniProtKB-KW"/>
</dbReference>
<feature type="region of interest" description="Disordered" evidence="7">
    <location>
        <begin position="75"/>
        <end position="134"/>
    </location>
</feature>
<feature type="region of interest" description="Disordered" evidence="7">
    <location>
        <begin position="1064"/>
        <end position="1106"/>
    </location>
</feature>
<feature type="region of interest" description="Disordered" evidence="7">
    <location>
        <begin position="1581"/>
        <end position="1659"/>
    </location>
</feature>
<keyword evidence="2" id="KW-0479">Metal-binding</keyword>
<feature type="compositionally biased region" description="Low complexity" evidence="7">
    <location>
        <begin position="1480"/>
        <end position="1493"/>
    </location>
</feature>
<dbReference type="Gene3D" id="3.30.50.10">
    <property type="entry name" value="Erythroid Transcription Factor GATA-1, subunit A"/>
    <property type="match status" value="2"/>
</dbReference>
<feature type="compositionally biased region" description="Gly residues" evidence="7">
    <location>
        <begin position="79"/>
        <end position="88"/>
    </location>
</feature>
<feature type="compositionally biased region" description="Basic and acidic residues" evidence="7">
    <location>
        <begin position="109"/>
        <end position="122"/>
    </location>
</feature>
<feature type="compositionally biased region" description="Polar residues" evidence="7">
    <location>
        <begin position="1632"/>
        <end position="1646"/>
    </location>
</feature>
<dbReference type="InterPro" id="IPR000679">
    <property type="entry name" value="Znf_GATA"/>
</dbReference>
<comment type="subcellular location">
    <subcellularLocation>
        <location evidence="1">Nucleus</location>
    </subcellularLocation>
</comment>
<dbReference type="PROSITE" id="PS00344">
    <property type="entry name" value="GATA_ZN_FINGER_1"/>
    <property type="match status" value="1"/>
</dbReference>
<gene>
    <name evidence="9" type="ORF">Vafri_20955</name>
</gene>
<comment type="caution">
    <text evidence="9">The sequence shown here is derived from an EMBL/GenBank/DDBJ whole genome shotgun (WGS) entry which is preliminary data.</text>
</comment>
<evidence type="ECO:0000313" key="10">
    <source>
        <dbReference type="Proteomes" id="UP000747399"/>
    </source>
</evidence>
<feature type="region of interest" description="Disordered" evidence="7">
    <location>
        <begin position="884"/>
        <end position="1001"/>
    </location>
</feature>
<evidence type="ECO:0000256" key="1">
    <source>
        <dbReference type="ARBA" id="ARBA00004123"/>
    </source>
</evidence>
<accession>A0A8J4BUQ3</accession>
<feature type="region of interest" description="Disordered" evidence="7">
    <location>
        <begin position="1449"/>
        <end position="1527"/>
    </location>
</feature>
<feature type="compositionally biased region" description="Low complexity" evidence="7">
    <location>
        <begin position="204"/>
        <end position="219"/>
    </location>
</feature>
<name>A0A8J4BUQ3_9CHLO</name>
<evidence type="ECO:0000256" key="5">
    <source>
        <dbReference type="ARBA" id="ARBA00023242"/>
    </source>
</evidence>
<dbReference type="Pfam" id="PF00320">
    <property type="entry name" value="GATA"/>
    <property type="match status" value="2"/>
</dbReference>
<dbReference type="InterPro" id="IPR039355">
    <property type="entry name" value="Transcription_factor_GATA"/>
</dbReference>
<feature type="region of interest" description="Disordered" evidence="7">
    <location>
        <begin position="1151"/>
        <end position="1188"/>
    </location>
</feature>
<dbReference type="EMBL" id="BNCO01000101">
    <property type="protein sequence ID" value="GIL67591.1"/>
    <property type="molecule type" value="Genomic_DNA"/>
</dbReference>
<feature type="region of interest" description="Disordered" evidence="7">
    <location>
        <begin position="624"/>
        <end position="658"/>
    </location>
</feature>
<evidence type="ECO:0000256" key="7">
    <source>
        <dbReference type="SAM" id="MobiDB-lite"/>
    </source>
</evidence>
<dbReference type="InterPro" id="IPR013088">
    <property type="entry name" value="Znf_NHR/GATA"/>
</dbReference>
<evidence type="ECO:0000313" key="9">
    <source>
        <dbReference type="EMBL" id="GIL67591.1"/>
    </source>
</evidence>
<dbReference type="PANTHER" id="PTHR10071:SF281">
    <property type="entry name" value="BOX A-BINDING FACTOR-RELATED"/>
    <property type="match status" value="1"/>
</dbReference>
<dbReference type="GO" id="GO:0045944">
    <property type="term" value="P:positive regulation of transcription by RNA polymerase II"/>
    <property type="evidence" value="ECO:0007669"/>
    <property type="project" value="TreeGrafter"/>
</dbReference>
<dbReference type="GO" id="GO:0000122">
    <property type="term" value="P:negative regulation of transcription by RNA polymerase II"/>
    <property type="evidence" value="ECO:0007669"/>
    <property type="project" value="TreeGrafter"/>
</dbReference>
<keyword evidence="3 6" id="KW-0863">Zinc-finger</keyword>
<feature type="compositionally biased region" description="Polar residues" evidence="7">
    <location>
        <begin position="1449"/>
        <end position="1463"/>
    </location>
</feature>
<sequence length="1750" mass="181415">MDAAMAMAPQSAPLNASEGYCGKPDKICNNCNTTRTPLWRREAGELLCNACGIYYKSRGVHRPVELIRAQLNQTSRRGCGNGSGGGGENSRARALPSQVTRKSARKRQERVMYGDEQAEQRQQRSHSTAMAAKGPRQLSYSDLASGSVFQAGQPPLFRFEGSTGGAGGALGFSYGFGQYHYLSPDEDLRYDTEHGMYDEGCALSGRRGPPSSGSVSDQGDVGGSEDLCEGEEAEGTRSLSPTFSLGPELNADDDAGTVAAFLLRMRRGRYRSRQQQRRRAVQLRHQYELEQGMDGGARGGKPPARLRSPSLALEQQCPLRSCSDDGSRGEEAEEEGAVRDEQQADFVRAVKRRGSQEGAGKQLTVAAWPPGVSGPPFSAVRVSRDAAAAALAAAAATQVKVKMKIGGLRGGGVLVKAEEPAVALSPFATTASGVQGPDNGVPAAAVALVPSDVEGAPTRRKRHAGETWSRSPDKDPMAAAPPPPDNRPRAAEQATPESHDADDGDGTDGEDYCHRPAKSSRGQWERSGGAPAAAPAPGAASSADATNQAAMLKLFSQAETARLLAAMEPMQRFLLLAAAGPPPGLDGSGGSGDADGRCDGLRQGCHPLSSYQELLLRQLQDAALSGEGGKGSGAQANQPGGLQSSHQNQQQLPRQLPVSAQDAIAAAMASVRVAAAAEQPHGAAETPCDNSDNRLRRGTSSATAAAAAAQIGFVVMGGPVAASEADGVVSEGGWSPVRGGGGRAPSACPPPPPRAPRHHKGPLLCVNCGTTQTPLWRRDRETGSTMCNACGIYKQTHGFDRPVGGRHQVPPQASKRCAALRTMPIVRGTAASDTLTGRTGRVEVGVAAPAGVPHSSSVQGRASAPRAQSAGGLSTANASAAIAGARSSQGLSPEDEELSADGVSPGVFGHCDTFGGSSEAALRQEPELSGRRPSGVESPAVGIESQQLRVDSEQGERGAGHQCGGGQEPSVQLEPQRRQVSEEGQGGESPRPTAIPSPLSVTQVAGDGSLEQTAPAMAGGHDAIGTCVASSVRSPNFRSDGSSTNYVERGPLQQQLTLPRYAMQPEGQQQQQQQQQAGESHEEAAGASEEAGPMQQARRGTPLTPVEIPICEVGPIGHHESEAEVSHIEEPMTGETTFHTGGGTVSASAVSVSHEASRGSDVGATDPWEHRRSSSSGQAGPSRALAVGPHGAAVAAGANPQLAAGVGGPLAPSRSSVEATSGAPSRPDVSVALLLPPPPKRKRTEAAEQQRDLSEGSEDQGGECAAQQPRLVGAAAAAVAAAGAAPIDSDAVDVGQSSSVQDFAQQAAWLVHMAAAAAAGSSHESPPPPPRREGNDPQRQLFLMLLQRQLEQENGRCHGERSQAQRQQPQVQVPLVGHAALLQKLVLSAVDQAATHAAGNGVAQSPSAQAVALQRQRQDLPFKRELTPPSPPPAAVAVAAAVSKRTSALQEVSTRGVNPSSEQLELGGPAVHQGTPQPPRVQSHPSHQQPQPRALDGSEPHVVRVVPHPQPPPSPQQQQQPQHLAAARVVRPPAAVIVPGRGSQQPLCVRIHAKPIPAHQLHQLQHLRAAGVSLGHLVIQQQQQQQQQQPHGADQDMEQQPQLCPGNTGKQQPQPYPHPHQPLHRQPHPTPANNLSHHPQHPSVQGGQEDEARRQQQQLHRLLRARSTPEQGPAAAATAAAAAAAAGAYSEAAEPGTAAGGSRPLPVVVPVSVSGASGGHPPVPVRVLSPSTAGPGGEPLGMALPTIGWM</sequence>
<feature type="compositionally biased region" description="Basic and acidic residues" evidence="7">
    <location>
        <begin position="322"/>
        <end position="342"/>
    </location>
</feature>
<feature type="domain" description="GATA-type" evidence="8">
    <location>
        <begin position="22"/>
        <end position="76"/>
    </location>
</feature>
<feature type="region of interest" description="Disordered" evidence="7">
    <location>
        <begin position="678"/>
        <end position="699"/>
    </location>
</feature>
<organism evidence="9 10">
    <name type="scientific">Volvox africanus</name>
    <dbReference type="NCBI Taxonomy" id="51714"/>
    <lineage>
        <taxon>Eukaryota</taxon>
        <taxon>Viridiplantae</taxon>
        <taxon>Chlorophyta</taxon>
        <taxon>core chlorophytes</taxon>
        <taxon>Chlorophyceae</taxon>
        <taxon>CS clade</taxon>
        <taxon>Chlamydomonadales</taxon>
        <taxon>Volvocaceae</taxon>
        <taxon>Volvox</taxon>
    </lineage>
</organism>
<feature type="domain" description="GATA-type" evidence="8">
    <location>
        <begin position="759"/>
        <end position="816"/>
    </location>
</feature>
<feature type="region of interest" description="Disordered" evidence="7">
    <location>
        <begin position="732"/>
        <end position="758"/>
    </location>
</feature>
<protein>
    <recommendedName>
        <fullName evidence="8">GATA-type domain-containing protein</fullName>
    </recommendedName>
</protein>
<keyword evidence="5" id="KW-0539">Nucleus</keyword>
<proteinExistence type="predicted"/>
<feature type="compositionally biased region" description="Polar residues" evidence="7">
    <location>
        <begin position="1213"/>
        <end position="1223"/>
    </location>
</feature>
<feature type="compositionally biased region" description="Basic and acidic residues" evidence="7">
    <location>
        <begin position="950"/>
        <end position="959"/>
    </location>
</feature>
<feature type="region of interest" description="Disordered" evidence="7">
    <location>
        <begin position="850"/>
        <end position="872"/>
    </location>
</feature>
<dbReference type="CDD" id="cd00202">
    <property type="entry name" value="ZnF_GATA"/>
    <property type="match status" value="2"/>
</dbReference>
<keyword evidence="10" id="KW-1185">Reference proteome</keyword>
<feature type="compositionally biased region" description="Low complexity" evidence="7">
    <location>
        <begin position="527"/>
        <end position="541"/>
    </location>
</feature>
<dbReference type="GO" id="GO:0005634">
    <property type="term" value="C:nucleus"/>
    <property type="evidence" value="ECO:0007669"/>
    <property type="project" value="UniProtKB-SubCell"/>
</dbReference>
<reference evidence="9" key="1">
    <citation type="journal article" date="2021" name="Proc. Natl. Acad. Sci. U.S.A.">
        <title>Three genomes in the algal genus Volvox reveal the fate of a haploid sex-determining region after a transition to homothallism.</title>
        <authorList>
            <person name="Yamamoto K."/>
            <person name="Hamaji T."/>
            <person name="Kawai-Toyooka H."/>
            <person name="Matsuzaki R."/>
            <person name="Takahashi F."/>
            <person name="Nishimura Y."/>
            <person name="Kawachi M."/>
            <person name="Noguchi H."/>
            <person name="Minakuchi Y."/>
            <person name="Umen J.G."/>
            <person name="Toyoda A."/>
            <person name="Nozaki H."/>
        </authorList>
    </citation>
    <scope>NUCLEOTIDE SEQUENCE</scope>
    <source>
        <strain evidence="9">NIES-3780</strain>
    </source>
</reference>
<keyword evidence="4" id="KW-0862">Zinc</keyword>
<evidence type="ECO:0000259" key="8">
    <source>
        <dbReference type="PROSITE" id="PS50114"/>
    </source>
</evidence>